<evidence type="ECO:0000256" key="6">
    <source>
        <dbReference type="ARBA" id="ARBA00023098"/>
    </source>
</evidence>
<dbReference type="RefSeq" id="WP_134117563.1">
    <property type="nucleotide sequence ID" value="NZ_SOEG01000021.1"/>
</dbReference>
<sequence>MELGGRRKNKLNIYSIILFLLLILLLQLNDVSAQDNINSMINSLKSVDRLTYVNFKNLDKKIKNYKLYAINLSEDTQHYPLIVASEDNIESIRREIKASNLSKKEIMGTFADTLLNYKTFYITDQTGNHYYLILKENNDISDLESKQESDNKLLEDSQEESGIDIPIIWYIFGVIIISVVFFTLKLNRSQDKDNSESDAKIKGDYGEEDTVDHLEQSIEEVIASEESMMAMPKDELSEIMGLPQNMVLNILVRFDIELFDTPQVKGMLQSVARGTLSLLNKLEAKKKYCETYTDKLRVLSPKEEELSKINNLIEDMSYISKEINDFNNNISVDIKLINRKWENINLMSKDEIAQSVYGYRDILVEARTEIWKYLMNIENCMVDAKKYLTKYRSDFAFASSDIEVVIEYLSGFEVIVDTIFDRLESIDMNQSLVQECIKQLVNEYQNLDKTIGIIEKQNNNILDNYEEVYQKIDDYDFNGYLEIVEELINEMDNNNQVIKEANQKVDKLEDKFNKREDVPVDEINKMKKSLDSHFEKFESIQQSIIEERKLIKELATINDKEKIKILSKSKKMEEEILNSLAKCKEEVCVTAYDFTNGRILDELSRLAEDKKIRIIIDSSSRDEGRNKEKKGKLKSWFSNNKNVEVRAYDRRSYGRYAKMHRKEIVIDNQIVITGSANFTYSGLSKNIERMLIIEETETANKLFNEFNDLWKQSRSI</sequence>
<dbReference type="PANTHER" id="PTHR43856:SF1">
    <property type="entry name" value="MITOCHONDRIAL CARDIOLIPIN HYDROLASE"/>
    <property type="match status" value="1"/>
</dbReference>
<dbReference type="Gene3D" id="3.30.870.10">
    <property type="entry name" value="Endonuclease Chain A"/>
    <property type="match status" value="1"/>
</dbReference>
<evidence type="ECO:0000259" key="9">
    <source>
        <dbReference type="PROSITE" id="PS50035"/>
    </source>
</evidence>
<keyword evidence="5" id="KW-0442">Lipid degradation</keyword>
<comment type="similarity">
    <text evidence="2">Belongs to the phospholipase D family.</text>
</comment>
<keyword evidence="8" id="KW-1133">Transmembrane helix</keyword>
<dbReference type="GO" id="GO:0004630">
    <property type="term" value="F:phospholipase D activity"/>
    <property type="evidence" value="ECO:0007669"/>
    <property type="project" value="UniProtKB-EC"/>
</dbReference>
<evidence type="ECO:0000256" key="2">
    <source>
        <dbReference type="ARBA" id="ARBA00008664"/>
    </source>
</evidence>
<dbReference type="SMART" id="SM00155">
    <property type="entry name" value="PLDc"/>
    <property type="match status" value="1"/>
</dbReference>
<dbReference type="GO" id="GO:0006793">
    <property type="term" value="P:phosphorus metabolic process"/>
    <property type="evidence" value="ECO:0007669"/>
    <property type="project" value="UniProtKB-ARBA"/>
</dbReference>
<keyword evidence="8" id="KW-0472">Membrane</keyword>
<dbReference type="EC" id="3.1.4.4" evidence="3"/>
<proteinExistence type="inferred from homology"/>
<dbReference type="STRING" id="926561.GCA_000379025_01894"/>
<dbReference type="InterPro" id="IPR025202">
    <property type="entry name" value="PLD-like_dom"/>
</dbReference>
<dbReference type="GO" id="GO:0016891">
    <property type="term" value="F:RNA endonuclease activity producing 5'-phosphomonoesters, hydrolytic mechanism"/>
    <property type="evidence" value="ECO:0007669"/>
    <property type="project" value="TreeGrafter"/>
</dbReference>
<evidence type="ECO:0000256" key="4">
    <source>
        <dbReference type="ARBA" id="ARBA00022801"/>
    </source>
</evidence>
<reference evidence="10 11" key="1">
    <citation type="submission" date="2019-03" db="EMBL/GenBank/DDBJ databases">
        <title>Subsurface microbial communities from deep shales in Ohio and West Virginia, USA.</title>
        <authorList>
            <person name="Wrighton K."/>
        </authorList>
    </citation>
    <scope>NUCLEOTIDE SEQUENCE [LARGE SCALE GENOMIC DNA]</scope>
    <source>
        <strain evidence="10 11">MSL 6dP</strain>
    </source>
</reference>
<dbReference type="InterPro" id="IPR001736">
    <property type="entry name" value="PLipase_D/transphosphatidylase"/>
</dbReference>
<evidence type="ECO:0000256" key="8">
    <source>
        <dbReference type="SAM" id="Phobius"/>
    </source>
</evidence>
<keyword evidence="6" id="KW-0443">Lipid metabolism</keyword>
<feature type="domain" description="PLD phosphodiesterase" evidence="9">
    <location>
        <begin position="655"/>
        <end position="682"/>
    </location>
</feature>
<keyword evidence="4" id="KW-0378">Hydrolase</keyword>
<feature type="coiled-coil region" evidence="7">
    <location>
        <begin position="481"/>
        <end position="518"/>
    </location>
</feature>
<evidence type="ECO:0000256" key="7">
    <source>
        <dbReference type="SAM" id="Coils"/>
    </source>
</evidence>
<evidence type="ECO:0000313" key="11">
    <source>
        <dbReference type="Proteomes" id="UP000295832"/>
    </source>
</evidence>
<feature type="transmembrane region" description="Helical" evidence="8">
    <location>
        <begin position="167"/>
        <end position="184"/>
    </location>
</feature>
<accession>A0A4R8GSW3</accession>
<dbReference type="PROSITE" id="PS50035">
    <property type="entry name" value="PLD"/>
    <property type="match status" value="1"/>
</dbReference>
<organism evidence="10 11">
    <name type="scientific">Orenia marismortui</name>
    <dbReference type="NCBI Taxonomy" id="46469"/>
    <lineage>
        <taxon>Bacteria</taxon>
        <taxon>Bacillati</taxon>
        <taxon>Bacillota</taxon>
        <taxon>Clostridia</taxon>
        <taxon>Halanaerobiales</taxon>
        <taxon>Halobacteroidaceae</taxon>
        <taxon>Orenia</taxon>
    </lineage>
</organism>
<protein>
    <recommendedName>
        <fullName evidence="3">phospholipase D</fullName>
        <ecNumber evidence="3">3.1.4.4</ecNumber>
    </recommendedName>
</protein>
<evidence type="ECO:0000256" key="1">
    <source>
        <dbReference type="ARBA" id="ARBA00000798"/>
    </source>
</evidence>
<evidence type="ECO:0000256" key="5">
    <source>
        <dbReference type="ARBA" id="ARBA00022963"/>
    </source>
</evidence>
<keyword evidence="7" id="KW-0175">Coiled coil</keyword>
<dbReference type="PANTHER" id="PTHR43856">
    <property type="entry name" value="CARDIOLIPIN HYDROLASE"/>
    <property type="match status" value="1"/>
</dbReference>
<dbReference type="Pfam" id="PF13091">
    <property type="entry name" value="PLDc_2"/>
    <property type="match status" value="1"/>
</dbReference>
<evidence type="ECO:0000313" key="10">
    <source>
        <dbReference type="EMBL" id="TDX49060.1"/>
    </source>
</evidence>
<dbReference type="InterPro" id="IPR051406">
    <property type="entry name" value="PLD_domain"/>
</dbReference>
<comment type="caution">
    <text evidence="10">The sequence shown here is derived from an EMBL/GenBank/DDBJ whole genome shotgun (WGS) entry which is preliminary data.</text>
</comment>
<dbReference type="SUPFAM" id="SSF56024">
    <property type="entry name" value="Phospholipase D/nuclease"/>
    <property type="match status" value="1"/>
</dbReference>
<dbReference type="Proteomes" id="UP000295832">
    <property type="component" value="Unassembled WGS sequence"/>
</dbReference>
<keyword evidence="11" id="KW-1185">Reference proteome</keyword>
<keyword evidence="8" id="KW-0812">Transmembrane</keyword>
<dbReference type="EMBL" id="SOEG01000021">
    <property type="protein sequence ID" value="TDX49060.1"/>
    <property type="molecule type" value="Genomic_DNA"/>
</dbReference>
<dbReference type="AlphaFoldDB" id="A0A4R8GSW3"/>
<comment type="catalytic activity">
    <reaction evidence="1">
        <text>a 1,2-diacyl-sn-glycero-3-phosphocholine + H2O = a 1,2-diacyl-sn-glycero-3-phosphate + choline + H(+)</text>
        <dbReference type="Rhea" id="RHEA:14445"/>
        <dbReference type="ChEBI" id="CHEBI:15354"/>
        <dbReference type="ChEBI" id="CHEBI:15377"/>
        <dbReference type="ChEBI" id="CHEBI:15378"/>
        <dbReference type="ChEBI" id="CHEBI:57643"/>
        <dbReference type="ChEBI" id="CHEBI:58608"/>
        <dbReference type="EC" id="3.1.4.4"/>
    </reaction>
</comment>
<dbReference type="GO" id="GO:0016042">
    <property type="term" value="P:lipid catabolic process"/>
    <property type="evidence" value="ECO:0007669"/>
    <property type="project" value="UniProtKB-KW"/>
</dbReference>
<evidence type="ECO:0000256" key="3">
    <source>
        <dbReference type="ARBA" id="ARBA00012027"/>
    </source>
</evidence>
<gene>
    <name evidence="10" type="ORF">C7959_12113</name>
</gene>
<name>A0A4R8GSW3_9FIRM</name>